<reference evidence="1 2" key="1">
    <citation type="submission" date="2018-06" db="EMBL/GenBank/DDBJ databases">
        <title>Comparative genomics reveals the genomic features of Rhizophagus irregularis, R. cerebriforme, R. diaphanum and Gigaspora rosea, and their symbiotic lifestyle signature.</title>
        <authorList>
            <person name="Morin E."/>
            <person name="San Clemente H."/>
            <person name="Chen E.C.H."/>
            <person name="De La Providencia I."/>
            <person name="Hainaut M."/>
            <person name="Kuo A."/>
            <person name="Kohler A."/>
            <person name="Murat C."/>
            <person name="Tang N."/>
            <person name="Roy S."/>
            <person name="Loubradou J."/>
            <person name="Henrissat B."/>
            <person name="Grigoriev I.V."/>
            <person name="Corradi N."/>
            <person name="Roux C."/>
            <person name="Martin F.M."/>
        </authorList>
    </citation>
    <scope>NUCLEOTIDE SEQUENCE [LARGE SCALE GENOMIC DNA]</scope>
    <source>
        <strain evidence="1 2">DAOM 194757</strain>
    </source>
</reference>
<dbReference type="EMBL" id="QKWP01002840">
    <property type="protein sequence ID" value="RIB02044.1"/>
    <property type="molecule type" value="Genomic_DNA"/>
</dbReference>
<evidence type="ECO:0000313" key="1">
    <source>
        <dbReference type="EMBL" id="RIB02044.1"/>
    </source>
</evidence>
<name>A0A397TW12_9GLOM</name>
<keyword evidence="2" id="KW-1185">Reference proteome</keyword>
<dbReference type="OrthoDB" id="2378260at2759"/>
<proteinExistence type="predicted"/>
<evidence type="ECO:0000313" key="2">
    <source>
        <dbReference type="Proteomes" id="UP000266673"/>
    </source>
</evidence>
<dbReference type="AlphaFoldDB" id="A0A397TW12"/>
<gene>
    <name evidence="1" type="ORF">C2G38_2292881</name>
</gene>
<accession>A0A397TW12</accession>
<comment type="caution">
    <text evidence="1">The sequence shown here is derived from an EMBL/GenBank/DDBJ whole genome shotgun (WGS) entry which is preliminary data.</text>
</comment>
<organism evidence="1 2">
    <name type="scientific">Gigaspora rosea</name>
    <dbReference type="NCBI Taxonomy" id="44941"/>
    <lineage>
        <taxon>Eukaryota</taxon>
        <taxon>Fungi</taxon>
        <taxon>Fungi incertae sedis</taxon>
        <taxon>Mucoromycota</taxon>
        <taxon>Glomeromycotina</taxon>
        <taxon>Glomeromycetes</taxon>
        <taxon>Diversisporales</taxon>
        <taxon>Gigasporaceae</taxon>
        <taxon>Gigaspora</taxon>
    </lineage>
</organism>
<dbReference type="Proteomes" id="UP000266673">
    <property type="component" value="Unassembled WGS sequence"/>
</dbReference>
<protein>
    <submittedName>
        <fullName evidence="1">Uncharacterized protein</fullName>
    </submittedName>
</protein>
<sequence length="303" mass="35515">MRADEGVNVPEIFIPDPLNVNPNTTTNIEKVFLNIKKISGIEDGIRKWVVVTCDEMNMLRAFVELNWDIDLKQFAISQEYKTENQLSYFKKCHDHHKSWDSVCNIYRRAMAMELMWPYVKYSSNPSVEEYLVWVKGQTDPRYQIKFEQAIINYRKAIRENNPLLKSAARRVFSPVWSARHHPIYRFIEVADEVQLLQLDPIIRDLVERNCTISWSIPITKQEAIKQISKVTMTNPEIICKIETLLEQASDSVRKKYHGIKSKKCSELLVILEEIRSLFNSDELDDSECTENFEIKPDGFKYSV</sequence>